<organism evidence="1 2">
    <name type="scientific">Duganella vulcania</name>
    <dbReference type="NCBI Taxonomy" id="2692166"/>
    <lineage>
        <taxon>Bacteria</taxon>
        <taxon>Pseudomonadati</taxon>
        <taxon>Pseudomonadota</taxon>
        <taxon>Betaproteobacteria</taxon>
        <taxon>Burkholderiales</taxon>
        <taxon>Oxalobacteraceae</taxon>
        <taxon>Telluria group</taxon>
        <taxon>Duganella</taxon>
    </lineage>
</organism>
<accession>A0A845G6R7</accession>
<name>A0A845G6R7_9BURK</name>
<dbReference type="RefSeq" id="WP_161099180.1">
    <property type="nucleotide sequence ID" value="NZ_WWCW01000117.1"/>
</dbReference>
<proteinExistence type="predicted"/>
<evidence type="ECO:0000313" key="1">
    <source>
        <dbReference type="EMBL" id="MYM90383.1"/>
    </source>
</evidence>
<protein>
    <submittedName>
        <fullName evidence="1">Uncharacterized protein</fullName>
    </submittedName>
</protein>
<dbReference type="EMBL" id="WWCW01000117">
    <property type="protein sequence ID" value="MYM90383.1"/>
    <property type="molecule type" value="Genomic_DNA"/>
</dbReference>
<dbReference type="AlphaFoldDB" id="A0A845G6R7"/>
<dbReference type="Proteomes" id="UP000470302">
    <property type="component" value="Unassembled WGS sequence"/>
</dbReference>
<evidence type="ECO:0000313" key="2">
    <source>
        <dbReference type="Proteomes" id="UP000470302"/>
    </source>
</evidence>
<reference evidence="1 2" key="1">
    <citation type="submission" date="2020-01" db="EMBL/GenBank/DDBJ databases">
        <title>Novel species isolated from a subtropical stream in China.</title>
        <authorList>
            <person name="Lu H."/>
        </authorList>
    </citation>
    <scope>NUCLEOTIDE SEQUENCE [LARGE SCALE GENOMIC DNA]</scope>
    <source>
        <strain evidence="1 2">FT82W</strain>
    </source>
</reference>
<comment type="caution">
    <text evidence="1">The sequence shown here is derived from an EMBL/GenBank/DDBJ whole genome shotgun (WGS) entry which is preliminary data.</text>
</comment>
<gene>
    <name evidence="1" type="ORF">GTP91_24825</name>
</gene>
<sequence>MSLLRRKRYSARLTPSAVTLAELEGIVRPAPWMVAVLPAPTDVSWTVAEAVAEMDRHFTKQGGRRGSIDIVLADAFVRYAVLPWSEKLSGQQEVEALARIRLEELFGTAVAAWDIVVDRREFGHGGLVCAVAPNFPNLLRECCAAHNLTLRSLMPDFMERYNRLRGQIKAIEFLYASVADGRCQIAYRNDTGWHSMRAVSMREHSAEALTDILQREILLQDCPDNVGIYLDLPESWLALRSDLAPHYHVLPFAALNRRGGSI</sequence>